<keyword evidence="2" id="KW-1185">Reference proteome</keyword>
<comment type="caution">
    <text evidence="1">The sequence shown here is derived from an EMBL/GenBank/DDBJ whole genome shotgun (WGS) entry which is preliminary data.</text>
</comment>
<dbReference type="AlphaFoldDB" id="A0A1T3P260"/>
<dbReference type="RefSeq" id="WP_078977330.1">
    <property type="nucleotide sequence ID" value="NZ_MWQN01000001.1"/>
</dbReference>
<protein>
    <submittedName>
        <fullName evidence="1">Uncharacterized protein</fullName>
    </submittedName>
</protein>
<name>A0A1T3P260_9ACTN</name>
<evidence type="ECO:0000313" key="1">
    <source>
        <dbReference type="EMBL" id="OPC83031.1"/>
    </source>
</evidence>
<dbReference type="STRING" id="159449.B4N89_20680"/>
<organism evidence="1 2">
    <name type="scientific">Embleya scabrispora</name>
    <dbReference type="NCBI Taxonomy" id="159449"/>
    <lineage>
        <taxon>Bacteria</taxon>
        <taxon>Bacillati</taxon>
        <taxon>Actinomycetota</taxon>
        <taxon>Actinomycetes</taxon>
        <taxon>Kitasatosporales</taxon>
        <taxon>Streptomycetaceae</taxon>
        <taxon>Embleya</taxon>
    </lineage>
</organism>
<proteinExistence type="predicted"/>
<reference evidence="1 2" key="1">
    <citation type="submission" date="2017-03" db="EMBL/GenBank/DDBJ databases">
        <title>Draft genome sequence of Streptomyces scabrisporus NF3, endophyte isolated from Amphipterygium adstringens.</title>
        <authorList>
            <person name="Vazquez M."/>
            <person name="Ceapa C.D."/>
            <person name="Rodriguez Luna D."/>
            <person name="Sanchez Esquivel S."/>
        </authorList>
    </citation>
    <scope>NUCLEOTIDE SEQUENCE [LARGE SCALE GENOMIC DNA]</scope>
    <source>
        <strain evidence="1 2">NF3</strain>
    </source>
</reference>
<evidence type="ECO:0000313" key="2">
    <source>
        <dbReference type="Proteomes" id="UP000190037"/>
    </source>
</evidence>
<accession>A0A1T3P260</accession>
<sequence>MTDTNRRVRILKDVAAEHIAAAADCIAASDADPDARLRHYAAAAEYYEAAARAYRVLAGQRSSI</sequence>
<dbReference type="Proteomes" id="UP000190037">
    <property type="component" value="Unassembled WGS sequence"/>
</dbReference>
<gene>
    <name evidence="1" type="ORF">B4N89_20680</name>
</gene>
<dbReference type="EMBL" id="MWQN01000001">
    <property type="protein sequence ID" value="OPC83031.1"/>
    <property type="molecule type" value="Genomic_DNA"/>
</dbReference>